<feature type="signal peptide" evidence="2">
    <location>
        <begin position="1"/>
        <end position="27"/>
    </location>
</feature>
<evidence type="ECO:0000313" key="4">
    <source>
        <dbReference type="EnsemblPlants" id="TraesCS7B02G459000.1.cds1"/>
    </source>
</evidence>
<dbReference type="InterPro" id="IPR006501">
    <property type="entry name" value="Pectinesterase_inhib_dom"/>
</dbReference>
<keyword evidence="5" id="KW-1185">Reference proteome</keyword>
<dbReference type="InterPro" id="IPR051955">
    <property type="entry name" value="PME_Inhibitor"/>
</dbReference>
<feature type="chain" id="PRO_5017332265" description="Pectinesterase inhibitor domain-containing protein" evidence="2">
    <location>
        <begin position="28"/>
        <end position="206"/>
    </location>
</feature>
<evidence type="ECO:0000256" key="1">
    <source>
        <dbReference type="ARBA" id="ARBA00022729"/>
    </source>
</evidence>
<dbReference type="PANTHER" id="PTHR31080">
    <property type="entry name" value="PECTINESTERASE INHIBITOR-LIKE"/>
    <property type="match status" value="1"/>
</dbReference>
<reference evidence="4" key="2">
    <citation type="submission" date="2018-10" db="UniProtKB">
        <authorList>
            <consortium name="EnsemblPlants"/>
        </authorList>
    </citation>
    <scope>IDENTIFICATION</scope>
</reference>
<dbReference type="Gene3D" id="1.20.140.40">
    <property type="entry name" value="Invertase/pectin methylesterase inhibitor family protein"/>
    <property type="match status" value="1"/>
</dbReference>
<dbReference type="Gramene" id="TraesCS7B02G459000.1">
    <property type="protein sequence ID" value="TraesCS7B02G459000.1.cds1"/>
    <property type="gene ID" value="TraesCS7B02G459000"/>
</dbReference>
<dbReference type="SMR" id="A0A3B6SPQ8"/>
<sequence>MAQTPMDTIIFSAIVFILLFVTTTAQASGSGGAKPKATDLMIEACKNATLNNAYADPVKEEFCLTTLQSDNRSTKAKDLRDLLQVTVDILRGRVTTTSSKVKKMLENTKKGTVPMRVLGLCEVDYDTMVSVINICDAIIRDYQRDEGRQWSKELLLWMDMARDHVNECISELVDMPAVGVLVNANNELGMLVKLNAALVAARMFPE</sequence>
<proteinExistence type="predicted"/>
<dbReference type="OMA" id="PMDTIIF"/>
<dbReference type="Pfam" id="PF04043">
    <property type="entry name" value="PMEI"/>
    <property type="match status" value="1"/>
</dbReference>
<dbReference type="PANTHER" id="PTHR31080:SF139">
    <property type="entry name" value="PECTINESTERASE INHIBITOR DOMAIN-CONTAINING PROTEIN"/>
    <property type="match status" value="1"/>
</dbReference>
<organism evidence="4">
    <name type="scientific">Triticum aestivum</name>
    <name type="common">Wheat</name>
    <dbReference type="NCBI Taxonomy" id="4565"/>
    <lineage>
        <taxon>Eukaryota</taxon>
        <taxon>Viridiplantae</taxon>
        <taxon>Streptophyta</taxon>
        <taxon>Embryophyta</taxon>
        <taxon>Tracheophyta</taxon>
        <taxon>Spermatophyta</taxon>
        <taxon>Magnoliopsida</taxon>
        <taxon>Liliopsida</taxon>
        <taxon>Poales</taxon>
        <taxon>Poaceae</taxon>
        <taxon>BOP clade</taxon>
        <taxon>Pooideae</taxon>
        <taxon>Triticodae</taxon>
        <taxon>Triticeae</taxon>
        <taxon>Triticinae</taxon>
        <taxon>Triticum</taxon>
    </lineage>
</organism>
<accession>A0A3B6SPQ8</accession>
<dbReference type="AlphaFoldDB" id="A0A3B6SPQ8"/>
<dbReference type="EnsemblPlants" id="TraesCS7B02G459000.1">
    <property type="protein sequence ID" value="TraesCS7B02G459000.1.cds1"/>
    <property type="gene ID" value="TraesCS7B02G459000"/>
</dbReference>
<evidence type="ECO:0000313" key="5">
    <source>
        <dbReference type="Proteomes" id="UP000019116"/>
    </source>
</evidence>
<dbReference type="GO" id="GO:0004857">
    <property type="term" value="F:enzyme inhibitor activity"/>
    <property type="evidence" value="ECO:0000318"/>
    <property type="project" value="GO_Central"/>
</dbReference>
<dbReference type="GO" id="GO:0009827">
    <property type="term" value="P:plant-type cell wall modification"/>
    <property type="evidence" value="ECO:0000318"/>
    <property type="project" value="GO_Central"/>
</dbReference>
<dbReference type="GeneID" id="123155805"/>
<feature type="domain" description="Pectinesterase inhibitor" evidence="3">
    <location>
        <begin position="43"/>
        <end position="176"/>
    </location>
</feature>
<name>A0A3B6SPQ8_WHEAT</name>
<dbReference type="RefSeq" id="XP_044429870.1">
    <property type="nucleotide sequence ID" value="XM_044573935.1"/>
</dbReference>
<dbReference type="KEGG" id="taes:123155805"/>
<dbReference type="InterPro" id="IPR035513">
    <property type="entry name" value="Invertase/methylesterase_inhib"/>
</dbReference>
<evidence type="ECO:0000259" key="3">
    <source>
        <dbReference type="Pfam" id="PF04043"/>
    </source>
</evidence>
<dbReference type="SUPFAM" id="SSF101148">
    <property type="entry name" value="Plant invertase/pectin methylesterase inhibitor"/>
    <property type="match status" value="1"/>
</dbReference>
<dbReference type="Proteomes" id="UP000019116">
    <property type="component" value="Chromosome 7B"/>
</dbReference>
<gene>
    <name evidence="4" type="primary">LOC123155805</name>
</gene>
<keyword evidence="1 2" id="KW-0732">Signal</keyword>
<evidence type="ECO:0000256" key="2">
    <source>
        <dbReference type="SAM" id="SignalP"/>
    </source>
</evidence>
<protein>
    <recommendedName>
        <fullName evidence="3">Pectinesterase inhibitor domain-containing protein</fullName>
    </recommendedName>
</protein>
<dbReference type="NCBIfam" id="TIGR01614">
    <property type="entry name" value="PME_inhib"/>
    <property type="match status" value="1"/>
</dbReference>
<reference evidence="4" key="1">
    <citation type="submission" date="2018-08" db="EMBL/GenBank/DDBJ databases">
        <authorList>
            <person name="Rossello M."/>
        </authorList>
    </citation>
    <scope>NUCLEOTIDE SEQUENCE [LARGE SCALE GENOMIC DNA]</scope>
    <source>
        <strain evidence="4">cv. Chinese Spring</strain>
    </source>
</reference>
<dbReference type="Gramene" id="TraesCS7B03G1237300.1">
    <property type="protein sequence ID" value="TraesCS7B03G1237300.1.CDS1"/>
    <property type="gene ID" value="TraesCS7B03G1237300"/>
</dbReference>
<dbReference type="GO" id="GO:0009505">
    <property type="term" value="C:plant-type cell wall"/>
    <property type="evidence" value="ECO:0000318"/>
    <property type="project" value="GO_Central"/>
</dbReference>
<dbReference type="Gramene" id="TraesCAD_scaffold_027813_01G000400.1">
    <property type="protein sequence ID" value="TraesCAD_scaffold_027813_01G000400.1"/>
    <property type="gene ID" value="TraesCAD_scaffold_027813_01G000400"/>
</dbReference>